<evidence type="ECO:0000256" key="1">
    <source>
        <dbReference type="SAM" id="Phobius"/>
    </source>
</evidence>
<organism evidence="2 3">
    <name type="scientific">Trichococcus collinsii</name>
    <dbReference type="NCBI Taxonomy" id="157076"/>
    <lineage>
        <taxon>Bacteria</taxon>
        <taxon>Bacillati</taxon>
        <taxon>Bacillota</taxon>
        <taxon>Bacilli</taxon>
        <taxon>Lactobacillales</taxon>
        <taxon>Carnobacteriaceae</taxon>
        <taxon>Trichococcus</taxon>
    </lineage>
</organism>
<keyword evidence="1" id="KW-0472">Membrane</keyword>
<dbReference type="Pfam" id="PF09960">
    <property type="entry name" value="DUF2194"/>
    <property type="match status" value="1"/>
</dbReference>
<keyword evidence="1" id="KW-0812">Transmembrane</keyword>
<keyword evidence="1" id="KW-1133">Transmembrane helix</keyword>
<feature type="transmembrane region" description="Helical" evidence="1">
    <location>
        <begin position="12"/>
        <end position="32"/>
    </location>
</feature>
<accession>A0AB38A1Z8</accession>
<dbReference type="InterPro" id="IPR018695">
    <property type="entry name" value="DUF2194"/>
</dbReference>
<protein>
    <recommendedName>
        <fullName evidence="4">DUF2194 domain-containing protein</fullName>
    </recommendedName>
</protein>
<dbReference type="EMBL" id="FNQH01000003">
    <property type="protein sequence ID" value="SEA55545.1"/>
    <property type="molecule type" value="Genomic_DNA"/>
</dbReference>
<reference evidence="2 3" key="1">
    <citation type="submission" date="2016-10" db="EMBL/GenBank/DDBJ databases">
        <authorList>
            <person name="Varghese N."/>
            <person name="Submissions S."/>
        </authorList>
    </citation>
    <scope>NUCLEOTIDE SEQUENCE [LARGE SCALE GENOMIC DNA]</scope>
    <source>
        <strain evidence="2 3">DSM 14526</strain>
    </source>
</reference>
<dbReference type="RefSeq" id="WP_086985886.1">
    <property type="nucleotide sequence ID" value="NZ_FJNA01000001.1"/>
</dbReference>
<evidence type="ECO:0000313" key="3">
    <source>
        <dbReference type="Proteomes" id="UP000199042"/>
    </source>
</evidence>
<keyword evidence="3" id="KW-1185">Reference proteome</keyword>
<comment type="caution">
    <text evidence="2">The sequence shown here is derived from an EMBL/GenBank/DDBJ whole genome shotgun (WGS) entry which is preliminary data.</text>
</comment>
<gene>
    <name evidence="2" type="ORF">SAMN04488525_103430</name>
</gene>
<name>A0AB38A1Z8_9LACT</name>
<proteinExistence type="predicted"/>
<evidence type="ECO:0000313" key="2">
    <source>
        <dbReference type="EMBL" id="SEA55545.1"/>
    </source>
</evidence>
<evidence type="ECO:0008006" key="4">
    <source>
        <dbReference type="Google" id="ProtNLM"/>
    </source>
</evidence>
<dbReference type="Proteomes" id="UP000199042">
    <property type="component" value="Unassembled WGS sequence"/>
</dbReference>
<dbReference type="InterPro" id="IPR029062">
    <property type="entry name" value="Class_I_gatase-like"/>
</dbReference>
<dbReference type="SUPFAM" id="SSF52317">
    <property type="entry name" value="Class I glutamine amidotransferase-like"/>
    <property type="match status" value="1"/>
</dbReference>
<dbReference type="AlphaFoldDB" id="A0AB38A1Z8"/>
<sequence length="599" mass="68381">MTNHEIKFAKTLVILTIFTVIIMIFQLSRMGILDNAQYDQTANEESLPAVSKLEESTIQKDTPIIGILTDEGDPNKKYLVDGMEQYLVHLDYRYEYIDVSEVSKLDQYDMLMVFLTDFDEGQFMNAVMEYVRSGKLAYFPYLPFDKNLFSSNLRKLGVLESKYEDFSIDQIQDFGGILGEANEIYEIPRTVNLAIKLRLAADCEMLLESDGNPLLWSMDYGEGTFLVSSSEFLASSESRGVLAYALYQGLFQPNDKAMVQPFYNVSTTVLQDIVLPDKINDSNILSQAGVDQDNFTLNHYFKLFKDISESYGDKISMSYTVDYSELFNEKLPETLQKSQFRLYTSQIFGMGGDILSGGYSNHPLGLKGELEQIGYFIPWKNKKQMKESIEVAKSYLGDVYKGYPLTSYIPPQGRIGQESLSRIDDLFPDVETVINRYVIEYPDQLLGDFTTLNDGNQYLYTITSENGAAQWGTMNAIGSLGISSFGFHSQRLYTDSIDFQDFTADVERAYELEQAYSLEKRTPEQAAKIVEQYQNMTFNYEQDAQGLEYEIDFFVEGSAFLLRSDKTPVSDDAKIKSIGNYHIIYPDFSKGYIRWKESL</sequence>